<evidence type="ECO:0000259" key="1">
    <source>
        <dbReference type="Pfam" id="PF13649"/>
    </source>
</evidence>
<accession>A0A2P4ZJJ9</accession>
<name>A0A2P4ZJJ9_9HYPO</name>
<dbReference type="STRING" id="398673.A0A2P4ZJJ9"/>
<dbReference type="InterPro" id="IPR041698">
    <property type="entry name" value="Methyltransf_25"/>
</dbReference>
<dbReference type="GO" id="GO:0010420">
    <property type="term" value="F:polyprenyldihydroxybenzoate methyltransferase activity"/>
    <property type="evidence" value="ECO:0007669"/>
    <property type="project" value="TreeGrafter"/>
</dbReference>
<dbReference type="EMBL" id="JPDN02000023">
    <property type="protein sequence ID" value="PON24442.1"/>
    <property type="molecule type" value="Genomic_DNA"/>
</dbReference>
<dbReference type="GeneID" id="29986931"/>
<proteinExistence type="predicted"/>
<dbReference type="RefSeq" id="XP_018659938.1">
    <property type="nucleotide sequence ID" value="XM_018806848.1"/>
</dbReference>
<keyword evidence="2" id="KW-0489">Methyltransferase</keyword>
<dbReference type="SUPFAM" id="SSF53335">
    <property type="entry name" value="S-adenosyl-L-methionine-dependent methyltransferases"/>
    <property type="match status" value="1"/>
</dbReference>
<dbReference type="InterPro" id="IPR029063">
    <property type="entry name" value="SAM-dependent_MTases_sf"/>
</dbReference>
<keyword evidence="2" id="KW-0808">Transferase</keyword>
<sequence>MAHPEDHHTHTLASLYDSIGARYEKAYANNPAQQKSLEWLLSHLPRAGCKILDIGCGTGRPVALALSRPPHHHQVHGIDVSESMLSVARLSAPSASFELTDVRDFQSDSESFDAVTSYFALLVDISQDEIKQIMQNIFTWLRPGGLLVFSTVPADIEQDAQSWLGRRAIFTSLSEEQYMELLKQLGVVVEYSHVENFMPKAVEAGICDAAQVTEEPQLFIYARKL</sequence>
<dbReference type="Proteomes" id="UP000054821">
    <property type="component" value="Unassembled WGS sequence"/>
</dbReference>
<comment type="caution">
    <text evidence="2">The sequence shown here is derived from an EMBL/GenBank/DDBJ whole genome shotgun (WGS) entry which is preliminary data.</text>
</comment>
<feature type="domain" description="Methyltransferase" evidence="1">
    <location>
        <begin position="51"/>
        <end position="145"/>
    </location>
</feature>
<dbReference type="CDD" id="cd02440">
    <property type="entry name" value="AdoMet_MTases"/>
    <property type="match status" value="1"/>
</dbReference>
<dbReference type="Gene3D" id="3.40.50.150">
    <property type="entry name" value="Vaccinia Virus protein VP39"/>
    <property type="match status" value="1"/>
</dbReference>
<organism evidence="2 3">
    <name type="scientific">Trichoderma gamsii</name>
    <dbReference type="NCBI Taxonomy" id="398673"/>
    <lineage>
        <taxon>Eukaryota</taxon>
        <taxon>Fungi</taxon>
        <taxon>Dikarya</taxon>
        <taxon>Ascomycota</taxon>
        <taxon>Pezizomycotina</taxon>
        <taxon>Sordariomycetes</taxon>
        <taxon>Hypocreomycetidae</taxon>
        <taxon>Hypocreales</taxon>
        <taxon>Hypocreaceae</taxon>
        <taxon>Trichoderma</taxon>
    </lineage>
</organism>
<evidence type="ECO:0000313" key="3">
    <source>
        <dbReference type="Proteomes" id="UP000054821"/>
    </source>
</evidence>
<dbReference type="GO" id="GO:0032259">
    <property type="term" value="P:methylation"/>
    <property type="evidence" value="ECO:0007669"/>
    <property type="project" value="UniProtKB-KW"/>
</dbReference>
<evidence type="ECO:0000313" key="2">
    <source>
        <dbReference type="EMBL" id="PON24442.1"/>
    </source>
</evidence>
<dbReference type="AlphaFoldDB" id="A0A2P4ZJJ9"/>
<protein>
    <submittedName>
        <fullName evidence="2">Methyltransferase domain-containing protein</fullName>
    </submittedName>
</protein>
<keyword evidence="3" id="KW-1185">Reference proteome</keyword>
<gene>
    <name evidence="2" type="ORF">TGAM01_v206774</name>
</gene>
<dbReference type="Pfam" id="PF13649">
    <property type="entry name" value="Methyltransf_25"/>
    <property type="match status" value="1"/>
</dbReference>
<dbReference type="PANTHER" id="PTHR43464">
    <property type="entry name" value="METHYLTRANSFERASE"/>
    <property type="match status" value="1"/>
</dbReference>
<reference evidence="2 3" key="1">
    <citation type="journal article" date="2016" name="Genome Announc.">
        <title>Draft Whole-Genome Sequence of Trichoderma gamsii T6085, a Promising Biocontrol Agent of Fusarium Head Blight on Wheat.</title>
        <authorList>
            <person name="Baroncelli R."/>
            <person name="Zapparata A."/>
            <person name="Piaggeschi G."/>
            <person name="Sarrocco S."/>
            <person name="Vannacci G."/>
        </authorList>
    </citation>
    <scope>NUCLEOTIDE SEQUENCE [LARGE SCALE GENOMIC DNA]</scope>
    <source>
        <strain evidence="2 3">T6085</strain>
    </source>
</reference>
<dbReference type="PANTHER" id="PTHR43464:SF89">
    <property type="entry name" value="METHYLTRANSFERASE"/>
    <property type="match status" value="1"/>
</dbReference>